<evidence type="ECO:0000313" key="2">
    <source>
        <dbReference type="Proteomes" id="UP001206206"/>
    </source>
</evidence>
<organism evidence="1 2">
    <name type="scientific">Streptantibioticus rubrisoli</name>
    <dbReference type="NCBI Taxonomy" id="1387313"/>
    <lineage>
        <taxon>Bacteria</taxon>
        <taxon>Bacillati</taxon>
        <taxon>Actinomycetota</taxon>
        <taxon>Actinomycetes</taxon>
        <taxon>Kitasatosporales</taxon>
        <taxon>Streptomycetaceae</taxon>
        <taxon>Streptantibioticus</taxon>
    </lineage>
</organism>
<accession>A0ABT1PEQ9</accession>
<evidence type="ECO:0000313" key="1">
    <source>
        <dbReference type="EMBL" id="MCQ4043849.1"/>
    </source>
</evidence>
<comment type="caution">
    <text evidence="1">The sequence shown here is derived from an EMBL/GenBank/DDBJ whole genome shotgun (WGS) entry which is preliminary data.</text>
</comment>
<keyword evidence="2" id="KW-1185">Reference proteome</keyword>
<dbReference type="RefSeq" id="WP_255929291.1">
    <property type="nucleotide sequence ID" value="NZ_JANFNH010000020.1"/>
</dbReference>
<dbReference type="EMBL" id="JANFNH010000020">
    <property type="protein sequence ID" value="MCQ4043849.1"/>
    <property type="molecule type" value="Genomic_DNA"/>
</dbReference>
<proteinExistence type="predicted"/>
<name>A0ABT1PEQ9_9ACTN</name>
<dbReference type="Proteomes" id="UP001206206">
    <property type="component" value="Unassembled WGS sequence"/>
</dbReference>
<protein>
    <submittedName>
        <fullName evidence="1">Uncharacterized protein</fullName>
    </submittedName>
</protein>
<sequence length="81" mass="9034">MNTTTAVCAEQADPQTHREAVLAQLRREHARRQFALDAIEANLQEQPSARSIRACARRWCTAITFLADDLIAAQNGTENPE</sequence>
<reference evidence="1 2" key="1">
    <citation type="submission" date="2022-06" db="EMBL/GenBank/DDBJ databases">
        <title>Draft genome sequence of type strain Streptomyces rubrisoli DSM 42083.</title>
        <authorList>
            <person name="Duangmal K."/>
            <person name="Klaysubun C."/>
        </authorList>
    </citation>
    <scope>NUCLEOTIDE SEQUENCE [LARGE SCALE GENOMIC DNA]</scope>
    <source>
        <strain evidence="1 2">DSM 42083</strain>
    </source>
</reference>
<gene>
    <name evidence="1" type="ORF">NON19_17935</name>
</gene>